<evidence type="ECO:0000259" key="14">
    <source>
        <dbReference type="PROSITE" id="PS50089"/>
    </source>
</evidence>
<comment type="pathway">
    <text evidence="3">Protein modification; protein ubiquitination.</text>
</comment>
<protein>
    <recommendedName>
        <fullName evidence="4">RING-type E3 ubiquitin transferase</fullName>
        <ecNumber evidence="4">2.3.2.27</ecNumber>
    </recommendedName>
</protein>
<feature type="compositionally biased region" description="Low complexity" evidence="13">
    <location>
        <begin position="693"/>
        <end position="729"/>
    </location>
</feature>
<evidence type="ECO:0000256" key="12">
    <source>
        <dbReference type="PROSITE-ProRule" id="PRU00175"/>
    </source>
</evidence>
<evidence type="ECO:0000256" key="10">
    <source>
        <dbReference type="ARBA" id="ARBA00022833"/>
    </source>
</evidence>
<keyword evidence="5" id="KW-0963">Cytoplasm</keyword>
<dbReference type="EMBL" id="GGFJ01001338">
    <property type="protein sequence ID" value="MBW50479.1"/>
    <property type="molecule type" value="Transcribed_RNA"/>
</dbReference>
<evidence type="ECO:0000256" key="9">
    <source>
        <dbReference type="ARBA" id="ARBA00022771"/>
    </source>
</evidence>
<dbReference type="InterPro" id="IPR044288">
    <property type="entry name" value="ZNF598/HEL2"/>
</dbReference>
<comment type="catalytic activity">
    <reaction evidence="1">
        <text>S-ubiquitinyl-[E2 ubiquitin-conjugating enzyme]-L-cysteine + [acceptor protein]-L-lysine = [E2 ubiquitin-conjugating enzyme]-L-cysteine + N(6)-ubiquitinyl-[acceptor protein]-L-lysine.</text>
        <dbReference type="EC" id="2.3.2.27"/>
    </reaction>
</comment>
<evidence type="ECO:0000256" key="1">
    <source>
        <dbReference type="ARBA" id="ARBA00000900"/>
    </source>
</evidence>
<comment type="similarity">
    <text evidence="11">Belongs to the ZNF598/HEL2 family.</text>
</comment>
<feature type="compositionally biased region" description="Gly residues" evidence="13">
    <location>
        <begin position="297"/>
        <end position="348"/>
    </location>
</feature>
<dbReference type="InterPro" id="IPR057634">
    <property type="entry name" value="PAH_ZNF598/HEL2"/>
</dbReference>
<organism evidence="15">
    <name type="scientific">Anopheles marajoara</name>
    <dbReference type="NCBI Taxonomy" id="58244"/>
    <lineage>
        <taxon>Eukaryota</taxon>
        <taxon>Metazoa</taxon>
        <taxon>Ecdysozoa</taxon>
        <taxon>Arthropoda</taxon>
        <taxon>Hexapoda</taxon>
        <taxon>Insecta</taxon>
        <taxon>Pterygota</taxon>
        <taxon>Neoptera</taxon>
        <taxon>Endopterygota</taxon>
        <taxon>Diptera</taxon>
        <taxon>Nematocera</taxon>
        <taxon>Culicoidea</taxon>
        <taxon>Culicidae</taxon>
        <taxon>Anophelinae</taxon>
        <taxon>Anopheles</taxon>
    </lineage>
</organism>
<feature type="compositionally biased region" description="Low complexity" evidence="13">
    <location>
        <begin position="369"/>
        <end position="381"/>
    </location>
</feature>
<dbReference type="EC" id="2.3.2.27" evidence="4"/>
<evidence type="ECO:0000256" key="13">
    <source>
        <dbReference type="SAM" id="MobiDB-lite"/>
    </source>
</evidence>
<dbReference type="InterPro" id="IPR001841">
    <property type="entry name" value="Znf_RING"/>
</dbReference>
<evidence type="ECO:0000256" key="6">
    <source>
        <dbReference type="ARBA" id="ARBA00022553"/>
    </source>
</evidence>
<feature type="domain" description="RING-type" evidence="14">
    <location>
        <begin position="27"/>
        <end position="67"/>
    </location>
</feature>
<keyword evidence="6" id="KW-0597">Phosphoprotein</keyword>
<dbReference type="GO" id="GO:0061630">
    <property type="term" value="F:ubiquitin protein ligase activity"/>
    <property type="evidence" value="ECO:0007669"/>
    <property type="project" value="UniProtKB-EC"/>
</dbReference>
<keyword evidence="9 12" id="KW-0863">Zinc-finger</keyword>
<evidence type="ECO:0000256" key="2">
    <source>
        <dbReference type="ARBA" id="ARBA00004496"/>
    </source>
</evidence>
<dbReference type="Pfam" id="PF25447">
    <property type="entry name" value="RING_ZNF598"/>
    <property type="match status" value="1"/>
</dbReference>
<feature type="compositionally biased region" description="Low complexity" evidence="13">
    <location>
        <begin position="773"/>
        <end position="782"/>
    </location>
</feature>
<dbReference type="AlphaFoldDB" id="A0A2M4BBR1"/>
<feature type="compositionally biased region" description="Gly residues" evidence="13">
    <location>
        <begin position="478"/>
        <end position="487"/>
    </location>
</feature>
<dbReference type="GO" id="GO:0043022">
    <property type="term" value="F:ribosome binding"/>
    <property type="evidence" value="ECO:0007669"/>
    <property type="project" value="TreeGrafter"/>
</dbReference>
<accession>A0A2M4BBR1</accession>
<dbReference type="Pfam" id="PF23202">
    <property type="entry name" value="PAH_ZNF598"/>
    <property type="match status" value="1"/>
</dbReference>
<dbReference type="GO" id="GO:0016567">
    <property type="term" value="P:protein ubiquitination"/>
    <property type="evidence" value="ECO:0007669"/>
    <property type="project" value="TreeGrafter"/>
</dbReference>
<keyword evidence="7" id="KW-0808">Transferase</keyword>
<keyword evidence="15" id="KW-0436">Ligase</keyword>
<keyword evidence="10" id="KW-0862">Zinc</keyword>
<feature type="compositionally biased region" description="Polar residues" evidence="13">
    <location>
        <begin position="759"/>
        <end position="772"/>
    </location>
</feature>
<dbReference type="Gene3D" id="3.30.40.10">
    <property type="entry name" value="Zinc/RING finger domain, C3HC4 (zinc finger)"/>
    <property type="match status" value="1"/>
</dbReference>
<evidence type="ECO:0000256" key="4">
    <source>
        <dbReference type="ARBA" id="ARBA00012483"/>
    </source>
</evidence>
<feature type="compositionally biased region" description="Basic and acidic residues" evidence="13">
    <location>
        <begin position="734"/>
        <end position="743"/>
    </location>
</feature>
<dbReference type="PANTHER" id="PTHR22938">
    <property type="entry name" value="ZINC FINGER PROTEIN 598"/>
    <property type="match status" value="1"/>
</dbReference>
<dbReference type="InterPro" id="IPR056437">
    <property type="entry name" value="Znf-C2H2_ZNF598/HEL2"/>
</dbReference>
<dbReference type="GO" id="GO:0072344">
    <property type="term" value="P:rescue of stalled ribosome"/>
    <property type="evidence" value="ECO:0007669"/>
    <property type="project" value="InterPro"/>
</dbReference>
<feature type="compositionally biased region" description="Low complexity" evidence="13">
    <location>
        <begin position="643"/>
        <end position="655"/>
    </location>
</feature>
<dbReference type="GO" id="GO:0005737">
    <property type="term" value="C:cytoplasm"/>
    <property type="evidence" value="ECO:0007669"/>
    <property type="project" value="UniProtKB-SubCell"/>
</dbReference>
<comment type="subcellular location">
    <subcellularLocation>
        <location evidence="2">Cytoplasm</location>
    </subcellularLocation>
</comment>
<sequence>MANNQRQRAAPRPEKSVSESEGGESLCVVCFKPIVYFAIGECDHLCCYECSTRIRVLCRQNDCPICRRDLSKVIFSKVLLPYQQLETKNRSGLYDKKYRICFTEVEVQQAFFDLLDNKCPRCDEKNFPKFELLREHVRKRHEMFYCDICTEHLKVFSSERRCYNRQELALHRRKGDPDKVGHRGHPLCEYCDTRFLDKDELFRHLRKDHFFCHYCDADGRNYFYGDYASLREHFRSDHFLCEEGDCEQEQFTSVFRSEIDLRAHRATAHGKAMNREANKQTRRLELEFSYAPRHGLAPGGANAGPGGGDRGEGSGGRGGGGGAGGGRSRGGGRGGGGRDGGAGGGRDGGPSMTNHDTQREFDMGLPDSTTQQTNHQQTIQQHPKRVIDATSEQDFPSLGGTAPNPVFRPSNLSIRQRVYGAAGLARTKENFPALGSEGGESTGPTSLNEGFSSKITASSLLKPSQPSSGSRGVASVVSGGGGGGGGTSMMIHVSNRPPSGNASGSKANGTAGSGKRNQAADFPALPGSSKQQGSSSATGRKMVVDPFADPDDRTAGGSGMVNLNAMSAKHRALADDYVSVSSVVSKVNTIAPKDAQAAAKKGQVVVPSVNSTKAFPSLGDATGVPGAGTKPVSWVASASIATSSSGQSSSSFNVSSKKKPAPAPNLKDDSSSSSSGGGFVNLNALTGKKSGDSKSNAKQKTTATTNATSKVADTRNNNNTQTAATTESASKGGATKDRSKEPSKQGTKSNGGQAGSTGGNQSISSNNNHQPNASAASKRIAAAGTTGDATTGFGSDSFPALGNNGPVDFALAAGPKRTPPGFENVNVKRVPGPPPGFGHAVTLNSVARNTNNMTFTNSNGESYNILPSYSYAPVSNAYKRNQVLETQFHKSLKNPTAFNEFKRMSQMFLDGQYNGAAYYEQCKCALGDRFNDTFPELIALLPNIAKQQELYLVYCQDEKNRPRPATGKGKGAGSSANRVLEVCQVCKQVLISTELTEHAQTHYLENNFPKLGRNGNDEAGAKLGSAWKK</sequence>
<dbReference type="PANTHER" id="PTHR22938:SF0">
    <property type="entry name" value="E3 UBIQUITIN-PROTEIN LIGASE ZNF598"/>
    <property type="match status" value="1"/>
</dbReference>
<evidence type="ECO:0000256" key="7">
    <source>
        <dbReference type="ARBA" id="ARBA00022679"/>
    </source>
</evidence>
<evidence type="ECO:0000256" key="11">
    <source>
        <dbReference type="ARBA" id="ARBA00035113"/>
    </source>
</evidence>
<feature type="compositionally biased region" description="Low complexity" evidence="13">
    <location>
        <begin position="467"/>
        <end position="477"/>
    </location>
</feature>
<dbReference type="InterPro" id="IPR041888">
    <property type="entry name" value="RING-HC_ZNF598/HEL2"/>
</dbReference>
<dbReference type="GO" id="GO:0016874">
    <property type="term" value="F:ligase activity"/>
    <property type="evidence" value="ECO:0007669"/>
    <property type="project" value="UniProtKB-KW"/>
</dbReference>
<reference evidence="15" key="1">
    <citation type="submission" date="2018-01" db="EMBL/GenBank/DDBJ databases">
        <title>An insight into the sialome of Amazonian anophelines.</title>
        <authorList>
            <person name="Ribeiro J.M."/>
            <person name="Scarpassa V."/>
            <person name="Calvo E."/>
        </authorList>
    </citation>
    <scope>NUCLEOTIDE SEQUENCE</scope>
    <source>
        <tissue evidence="15">Salivary glands</tissue>
    </source>
</reference>
<dbReference type="PROSITE" id="PS50089">
    <property type="entry name" value="ZF_RING_2"/>
    <property type="match status" value="1"/>
</dbReference>
<proteinExistence type="inferred from homology"/>
<feature type="region of interest" description="Disordered" evidence="13">
    <location>
        <begin position="292"/>
        <end position="386"/>
    </location>
</feature>
<feature type="region of interest" description="Disordered" evidence="13">
    <location>
        <begin position="431"/>
        <end position="543"/>
    </location>
</feature>
<feature type="region of interest" description="Disordered" evidence="13">
    <location>
        <begin position="643"/>
        <end position="782"/>
    </location>
</feature>
<feature type="compositionally biased region" description="Polar residues" evidence="13">
    <location>
        <begin position="528"/>
        <end position="538"/>
    </location>
</feature>
<evidence type="ECO:0000256" key="5">
    <source>
        <dbReference type="ARBA" id="ARBA00022490"/>
    </source>
</evidence>
<dbReference type="GO" id="GO:0008270">
    <property type="term" value="F:zinc ion binding"/>
    <property type="evidence" value="ECO:0007669"/>
    <property type="project" value="UniProtKB-KW"/>
</dbReference>
<dbReference type="PROSITE" id="PS00028">
    <property type="entry name" value="ZINC_FINGER_C2H2_1"/>
    <property type="match status" value="1"/>
</dbReference>
<keyword evidence="8" id="KW-0479">Metal-binding</keyword>
<evidence type="ECO:0000313" key="15">
    <source>
        <dbReference type="EMBL" id="MBW50479.1"/>
    </source>
</evidence>
<name>A0A2M4BBR1_9DIPT</name>
<dbReference type="SUPFAM" id="SSF57850">
    <property type="entry name" value="RING/U-box"/>
    <property type="match status" value="1"/>
</dbReference>
<dbReference type="Pfam" id="PF23230">
    <property type="entry name" value="zf-C2H2_13"/>
    <property type="match status" value="1"/>
</dbReference>
<dbReference type="SMART" id="SM00355">
    <property type="entry name" value="ZnF_C2H2"/>
    <property type="match status" value="5"/>
</dbReference>
<dbReference type="CDD" id="cd16615">
    <property type="entry name" value="RING-HC_ZNF598"/>
    <property type="match status" value="1"/>
</dbReference>
<dbReference type="InterPro" id="IPR013083">
    <property type="entry name" value="Znf_RING/FYVE/PHD"/>
</dbReference>
<feature type="compositionally biased region" description="Polar residues" evidence="13">
    <location>
        <begin position="447"/>
        <end position="466"/>
    </location>
</feature>
<evidence type="ECO:0000256" key="3">
    <source>
        <dbReference type="ARBA" id="ARBA00004906"/>
    </source>
</evidence>
<dbReference type="InterPro" id="IPR013087">
    <property type="entry name" value="Znf_C2H2_type"/>
</dbReference>
<feature type="compositionally biased region" description="Polar residues" evidence="13">
    <location>
        <begin position="496"/>
        <end position="510"/>
    </location>
</feature>
<evidence type="ECO:0000256" key="8">
    <source>
        <dbReference type="ARBA" id="ARBA00022723"/>
    </source>
</evidence>